<organism evidence="3 4">
    <name type="scientific">Nocardia tengchongensis</name>
    <dbReference type="NCBI Taxonomy" id="2055889"/>
    <lineage>
        <taxon>Bacteria</taxon>
        <taxon>Bacillati</taxon>
        <taxon>Actinomycetota</taxon>
        <taxon>Actinomycetes</taxon>
        <taxon>Mycobacteriales</taxon>
        <taxon>Nocardiaceae</taxon>
        <taxon>Nocardia</taxon>
    </lineage>
</organism>
<dbReference type="SUPFAM" id="SSF75011">
    <property type="entry name" value="3-carboxy-cis,cis-mucoante lactonizing enzyme"/>
    <property type="match status" value="1"/>
</dbReference>
<dbReference type="Gene3D" id="2.130.10.10">
    <property type="entry name" value="YVTN repeat-like/Quinoprotein amine dehydrogenase"/>
    <property type="match status" value="1"/>
</dbReference>
<name>A0ABX8CM92_9NOCA</name>
<reference evidence="3 4" key="1">
    <citation type="submission" date="2021-04" db="EMBL/GenBank/DDBJ databases">
        <title>Nocardia tengchongensis.</title>
        <authorList>
            <person name="Zhuang k."/>
            <person name="Ran Y."/>
            <person name="Li W."/>
        </authorList>
    </citation>
    <scope>NUCLEOTIDE SEQUENCE [LARGE SCALE GENOMIC DNA]</scope>
    <source>
        <strain evidence="3 4">CFH S0057</strain>
    </source>
</reference>
<gene>
    <name evidence="3" type="ORF">KHQ06_23175</name>
</gene>
<keyword evidence="4" id="KW-1185">Reference proteome</keyword>
<evidence type="ECO:0000256" key="2">
    <source>
        <dbReference type="SAM" id="SignalP"/>
    </source>
</evidence>
<feature type="chain" id="PRO_5047152597" evidence="2">
    <location>
        <begin position="28"/>
        <end position="494"/>
    </location>
</feature>
<protein>
    <submittedName>
        <fullName evidence="3">Uncharacterized protein</fullName>
    </submittedName>
</protein>
<feature type="signal peptide" evidence="2">
    <location>
        <begin position="1"/>
        <end position="27"/>
    </location>
</feature>
<proteinExistence type="predicted"/>
<dbReference type="EMBL" id="CP074371">
    <property type="protein sequence ID" value="QVI19315.1"/>
    <property type="molecule type" value="Genomic_DNA"/>
</dbReference>
<accession>A0ABX8CM92</accession>
<sequence length="494" mass="50969">MRNSFRGGVVGGATATLFAAVAATAGAVPIPAVPAAPPVFLGNPAVAQPITDLPPVPQHPYLAPNGSSGIHDDGWMSNTTTRPGPLGHDPRVVSSVVGGECGSITFDHAGRIVTTCIGPSPALYLLDPVTLNVLGRSALPGDPGAFLRPGAFGNFTGGAYFYLDNQDRAVVASRDGHIRVFAENAAGDGFTVVHDHDLTGVLRPGETFNSALPDSNGLLWFVARSNGVVGTLDLNTGATQVIRLGDGANGEIENSFAVGADGDVYIATNRELLRFDAGPAGEPVVTWRTTYANSGQHKPGQVDDGTGTTPTILSGGYVAITDDADPMNVVVYRSPADAAQRQVCAVPVFGAGASDTENSLISAGNSLIVENNYGYTGPEATLLGKTTTPGFARIDIDPDGNGCHQAWANTTEAAPTVVPKLSLATGLIYTYTKGDEATDPWYFTALDFRTGATVWKHLTGTGPGFNNNYAGITLGPNGTAYLGVIPGLIAVHDN</sequence>
<evidence type="ECO:0000313" key="3">
    <source>
        <dbReference type="EMBL" id="QVI19315.1"/>
    </source>
</evidence>
<dbReference type="Proteomes" id="UP000683310">
    <property type="component" value="Chromosome"/>
</dbReference>
<evidence type="ECO:0000256" key="1">
    <source>
        <dbReference type="SAM" id="MobiDB-lite"/>
    </source>
</evidence>
<keyword evidence="2" id="KW-0732">Signal</keyword>
<dbReference type="InterPro" id="IPR015943">
    <property type="entry name" value="WD40/YVTN_repeat-like_dom_sf"/>
</dbReference>
<evidence type="ECO:0000313" key="4">
    <source>
        <dbReference type="Proteomes" id="UP000683310"/>
    </source>
</evidence>
<feature type="region of interest" description="Disordered" evidence="1">
    <location>
        <begin position="67"/>
        <end position="90"/>
    </location>
</feature>